<proteinExistence type="predicted"/>
<dbReference type="Pfam" id="PF00535">
    <property type="entry name" value="Glycos_transf_2"/>
    <property type="match status" value="1"/>
</dbReference>
<dbReference type="PRINTS" id="PR02050">
    <property type="entry name" value="B14GALTRFASE"/>
</dbReference>
<dbReference type="InterPro" id="IPR027791">
    <property type="entry name" value="Galactosyl_T_C"/>
</dbReference>
<reference evidence="4 5" key="1">
    <citation type="submission" date="2015-11" db="EMBL/GenBank/DDBJ databases">
        <title>Exploring the genomic traits of fungus-feeding bacterial genus Collimonas.</title>
        <authorList>
            <person name="Song C."/>
            <person name="Schmidt R."/>
            <person name="de Jager V."/>
            <person name="Krzyzanowska D."/>
            <person name="Jongedijk E."/>
            <person name="Cankar K."/>
            <person name="Beekwilder J."/>
            <person name="van Veen A."/>
            <person name="de Boer W."/>
            <person name="van Veen J.A."/>
            <person name="Garbeva P."/>
        </authorList>
    </citation>
    <scope>NUCLEOTIDE SEQUENCE [LARGE SCALE GENOMIC DNA]</scope>
    <source>
        <strain evidence="4 5">Ter282</strain>
    </source>
</reference>
<evidence type="ECO:0000259" key="2">
    <source>
        <dbReference type="Pfam" id="PF00535"/>
    </source>
</evidence>
<dbReference type="InterPro" id="IPR003859">
    <property type="entry name" value="Galactosyl_T"/>
</dbReference>
<feature type="domain" description="Glycosyltransferase 2-like" evidence="2">
    <location>
        <begin position="26"/>
        <end position="135"/>
    </location>
</feature>
<gene>
    <name evidence="4" type="ORF">CAter282_3420</name>
</gene>
<dbReference type="PANTHER" id="PTHR19300">
    <property type="entry name" value="BETA-1,4-GALACTOSYLTRANSFERASE"/>
    <property type="match status" value="1"/>
</dbReference>
<dbReference type="RefSeq" id="WP_061537357.1">
    <property type="nucleotide sequence ID" value="NZ_CP013235.1"/>
</dbReference>
<dbReference type="Pfam" id="PF02709">
    <property type="entry name" value="Glyco_transf_7C"/>
    <property type="match status" value="1"/>
</dbReference>
<dbReference type="InterPro" id="IPR029044">
    <property type="entry name" value="Nucleotide-diphossugar_trans"/>
</dbReference>
<dbReference type="GO" id="GO:0005975">
    <property type="term" value="P:carbohydrate metabolic process"/>
    <property type="evidence" value="ECO:0007669"/>
    <property type="project" value="InterPro"/>
</dbReference>
<keyword evidence="5" id="KW-1185">Reference proteome</keyword>
<organism evidence="4 5">
    <name type="scientific">Collimonas arenae</name>
    <dbReference type="NCBI Taxonomy" id="279058"/>
    <lineage>
        <taxon>Bacteria</taxon>
        <taxon>Pseudomonadati</taxon>
        <taxon>Pseudomonadota</taxon>
        <taxon>Betaproteobacteria</taxon>
        <taxon>Burkholderiales</taxon>
        <taxon>Oxalobacteraceae</taxon>
        <taxon>Collimonas</taxon>
    </lineage>
</organism>
<evidence type="ECO:0000256" key="1">
    <source>
        <dbReference type="ARBA" id="ARBA00022679"/>
    </source>
</evidence>
<protein>
    <submittedName>
        <fullName evidence="4">Glycosyl transferase 2 family protein</fullName>
    </submittedName>
</protein>
<accession>A0A127QM65</accession>
<dbReference type="Proteomes" id="UP000071778">
    <property type="component" value="Chromosome"/>
</dbReference>
<evidence type="ECO:0000313" key="4">
    <source>
        <dbReference type="EMBL" id="AMP11109.1"/>
    </source>
</evidence>
<dbReference type="SUPFAM" id="SSF53448">
    <property type="entry name" value="Nucleotide-diphospho-sugar transferases"/>
    <property type="match status" value="1"/>
</dbReference>
<dbReference type="GO" id="GO:0008378">
    <property type="term" value="F:galactosyltransferase activity"/>
    <property type="evidence" value="ECO:0007669"/>
    <property type="project" value="TreeGrafter"/>
</dbReference>
<evidence type="ECO:0000313" key="5">
    <source>
        <dbReference type="Proteomes" id="UP000071778"/>
    </source>
</evidence>
<dbReference type="PATRIC" id="fig|279058.18.peg.3369"/>
<dbReference type="PANTHER" id="PTHR19300:SF57">
    <property type="entry name" value="BETA-1,4-N-ACETYLGALACTOSAMINYLTRANSFERASE"/>
    <property type="match status" value="1"/>
</dbReference>
<dbReference type="InterPro" id="IPR001173">
    <property type="entry name" value="Glyco_trans_2-like"/>
</dbReference>
<evidence type="ECO:0000259" key="3">
    <source>
        <dbReference type="Pfam" id="PF02709"/>
    </source>
</evidence>
<feature type="domain" description="Galactosyltransferase C-terminal" evidence="3">
    <location>
        <begin position="167"/>
        <end position="216"/>
    </location>
</feature>
<sequence length="274" mass="30914">MSETSSISLRDIDIIVSYREATEERRENLYAVLAHLARTYTDYRLWLMEAADAPSFDWHRLRDPKIRHVFIHHNGPFPKSMLYNTGVRLARSPVICFHDADSIAQPDTLRGCVDALLDGNASDALCPYWNVINVTGALKQAFMETPDRAIFASVTAPELPADANEIYATANGGVVLFKRQEYIRVGGYNARLEGWGGEDDELLRRATRLGVRWHSFGVPLIHLHHDSNSRNKLADAFNATESGQSVRDIKTMPQEEVEALARELSTFFVPEQRA</sequence>
<name>A0A127QM65_9BURK</name>
<dbReference type="EMBL" id="CP013235">
    <property type="protein sequence ID" value="AMP11109.1"/>
    <property type="molecule type" value="Genomic_DNA"/>
</dbReference>
<keyword evidence="1 4" id="KW-0808">Transferase</keyword>
<dbReference type="Gene3D" id="3.90.550.10">
    <property type="entry name" value="Spore Coat Polysaccharide Biosynthesis Protein SpsA, Chain A"/>
    <property type="match status" value="1"/>
</dbReference>
<dbReference type="AlphaFoldDB" id="A0A127QM65"/>